<name>A0A0J6STJ7_9HYPH</name>
<dbReference type="InterPro" id="IPR002563">
    <property type="entry name" value="Flavin_Rdtase-like_dom"/>
</dbReference>
<dbReference type="SUPFAM" id="SSF50475">
    <property type="entry name" value="FMN-binding split barrel"/>
    <property type="match status" value="1"/>
</dbReference>
<dbReference type="InterPro" id="IPR036390">
    <property type="entry name" value="WH_DNA-bd_sf"/>
</dbReference>
<comment type="similarity">
    <text evidence="1">Belongs to the non-flavoprotein flavin reductase family.</text>
</comment>
<dbReference type="GO" id="GO:0010181">
    <property type="term" value="F:FMN binding"/>
    <property type="evidence" value="ECO:0007669"/>
    <property type="project" value="InterPro"/>
</dbReference>
<sequence>MLEWGDPQNDPRAFRRTLGHYGTGVAVITAQGEAHPVGVTVNSFASVSLDPPLVLWSPANTSTSLPAFRKAPGFAVNVLASHQAELSSRFAKSGGDKFADLEHEVGRHGAPLLPGCIARLQCRRETEFPGGDHTIMIGRVEHFERFTGTPLIFAQGRYGVPLDNPELDSEIAPLNAEARPYTFLTLLRRAYLARSAAFRQEAASAGLTVNESRIIYHLDANGRLEIPALARAALLDSASVEDAVRTLSARAMVRREEDGSFVNTEAGTAVNSALREVSAVSESDQLSELSRETIDGARAVLEAFARVSPKT</sequence>
<dbReference type="SMART" id="SM00903">
    <property type="entry name" value="Flavin_Reduct"/>
    <property type="match status" value="1"/>
</dbReference>
<evidence type="ECO:0000313" key="4">
    <source>
        <dbReference type="EMBL" id="KMO36892.1"/>
    </source>
</evidence>
<feature type="domain" description="Flavin reductase like" evidence="3">
    <location>
        <begin position="18"/>
        <end position="160"/>
    </location>
</feature>
<dbReference type="Gene3D" id="2.30.110.10">
    <property type="entry name" value="Electron Transport, Fmn-binding Protein, Chain A"/>
    <property type="match status" value="1"/>
</dbReference>
<proteinExistence type="inferred from homology"/>
<dbReference type="InterPro" id="IPR036388">
    <property type="entry name" value="WH-like_DNA-bd_sf"/>
</dbReference>
<dbReference type="InterPro" id="IPR050268">
    <property type="entry name" value="NADH-dep_flavin_reductase"/>
</dbReference>
<organism evidence="4 5">
    <name type="scientific">Methylobacterium aquaticum</name>
    <dbReference type="NCBI Taxonomy" id="270351"/>
    <lineage>
        <taxon>Bacteria</taxon>
        <taxon>Pseudomonadati</taxon>
        <taxon>Pseudomonadota</taxon>
        <taxon>Alphaproteobacteria</taxon>
        <taxon>Hyphomicrobiales</taxon>
        <taxon>Methylobacteriaceae</taxon>
        <taxon>Methylobacterium</taxon>
    </lineage>
</organism>
<dbReference type="PANTHER" id="PTHR30466">
    <property type="entry name" value="FLAVIN REDUCTASE"/>
    <property type="match status" value="1"/>
</dbReference>
<comment type="caution">
    <text evidence="4">The sequence shown here is derived from an EMBL/GenBank/DDBJ whole genome shotgun (WGS) entry which is preliminary data.</text>
</comment>
<evidence type="ECO:0000256" key="2">
    <source>
        <dbReference type="ARBA" id="ARBA00023002"/>
    </source>
</evidence>
<protein>
    <recommendedName>
        <fullName evidence="3">Flavin reductase like domain-containing protein</fullName>
    </recommendedName>
</protein>
<dbReference type="Proteomes" id="UP000035929">
    <property type="component" value="Unassembled WGS sequence"/>
</dbReference>
<reference evidence="4 5" key="1">
    <citation type="submission" date="2015-03" db="EMBL/GenBank/DDBJ databases">
        <title>Genome sequencing of Methylobacterium aquaticum DSM16371 type strain.</title>
        <authorList>
            <person name="Chaudhry V."/>
            <person name="Patil P.B."/>
        </authorList>
    </citation>
    <scope>NUCLEOTIDE SEQUENCE [LARGE SCALE GENOMIC DNA]</scope>
    <source>
        <strain evidence="4 5">DSM 16371</strain>
    </source>
</reference>
<dbReference type="PATRIC" id="fig|270351.6.peg.6562"/>
<evidence type="ECO:0000259" key="3">
    <source>
        <dbReference type="SMART" id="SM00903"/>
    </source>
</evidence>
<dbReference type="AlphaFoldDB" id="A0A0J6STJ7"/>
<dbReference type="EMBL" id="LABX01000064">
    <property type="protein sequence ID" value="KMO36892.1"/>
    <property type="molecule type" value="Genomic_DNA"/>
</dbReference>
<keyword evidence="2" id="KW-0560">Oxidoreductase</keyword>
<dbReference type="Pfam" id="PF01613">
    <property type="entry name" value="Flavin_Reduct"/>
    <property type="match status" value="1"/>
</dbReference>
<evidence type="ECO:0000256" key="1">
    <source>
        <dbReference type="ARBA" id="ARBA00008898"/>
    </source>
</evidence>
<gene>
    <name evidence="4" type="ORF">VP06_08990</name>
</gene>
<dbReference type="SUPFAM" id="SSF46785">
    <property type="entry name" value="Winged helix' DNA-binding domain"/>
    <property type="match status" value="1"/>
</dbReference>
<accession>A0A0J6STJ7</accession>
<dbReference type="Gene3D" id="1.10.10.10">
    <property type="entry name" value="Winged helix-like DNA-binding domain superfamily/Winged helix DNA-binding domain"/>
    <property type="match status" value="1"/>
</dbReference>
<dbReference type="GO" id="GO:0042602">
    <property type="term" value="F:riboflavin reductase (NADPH) activity"/>
    <property type="evidence" value="ECO:0007669"/>
    <property type="project" value="TreeGrafter"/>
</dbReference>
<evidence type="ECO:0000313" key="5">
    <source>
        <dbReference type="Proteomes" id="UP000035929"/>
    </source>
</evidence>
<dbReference type="InterPro" id="IPR012349">
    <property type="entry name" value="Split_barrel_FMN-bd"/>
</dbReference>
<dbReference type="PANTHER" id="PTHR30466:SF11">
    <property type="entry name" value="FLAVIN-DEPENDENT MONOOXYGENASE, REDUCTASE SUBUNIT HSAB"/>
    <property type="match status" value="1"/>
</dbReference>